<reference evidence="1 2" key="1">
    <citation type="submission" date="2020-01" db="EMBL/GenBank/DDBJ databases">
        <authorList>
            <consortium name="DOE Joint Genome Institute"/>
            <person name="Haridas S."/>
            <person name="Albert R."/>
            <person name="Binder M."/>
            <person name="Bloem J."/>
            <person name="Labutti K."/>
            <person name="Salamov A."/>
            <person name="Andreopoulos B."/>
            <person name="Baker S.E."/>
            <person name="Barry K."/>
            <person name="Bills G."/>
            <person name="Bluhm B.H."/>
            <person name="Cannon C."/>
            <person name="Castanera R."/>
            <person name="Culley D.E."/>
            <person name="Daum C."/>
            <person name="Ezra D."/>
            <person name="Gonzalez J.B."/>
            <person name="Henrissat B."/>
            <person name="Kuo A."/>
            <person name="Liang C."/>
            <person name="Lipzen A."/>
            <person name="Lutzoni F."/>
            <person name="Magnuson J."/>
            <person name="Mondo S."/>
            <person name="Nolan M."/>
            <person name="Ohm R."/>
            <person name="Pangilinan J."/>
            <person name="Park H.-J.H."/>
            <person name="Ramirez L."/>
            <person name="Alfaro M."/>
            <person name="Sun H."/>
            <person name="Tritt A."/>
            <person name="Yoshinaga Y."/>
            <person name="Zwiers L.-H.L."/>
            <person name="Turgeon B.G."/>
            <person name="Goodwin S.B."/>
            <person name="Spatafora J.W."/>
            <person name="Crous P.W."/>
            <person name="Grigoriev I.V."/>
        </authorList>
    </citation>
    <scope>NUCLEOTIDE SEQUENCE [LARGE SCALE GENOMIC DNA]</scope>
    <source>
        <strain evidence="1 2">CBS 611.86</strain>
    </source>
</reference>
<protein>
    <recommendedName>
        <fullName evidence="3">C2H2-type domain-containing protein</fullName>
    </recommendedName>
</protein>
<dbReference type="EMBL" id="JAADJZ010000029">
    <property type="protein sequence ID" value="KAF2866180.1"/>
    <property type="molecule type" value="Genomic_DNA"/>
</dbReference>
<keyword evidence="2" id="KW-1185">Reference proteome</keyword>
<accession>A0A7C8M0L4</accession>
<organism evidence="1 2">
    <name type="scientific">Massariosphaeria phaeospora</name>
    <dbReference type="NCBI Taxonomy" id="100035"/>
    <lineage>
        <taxon>Eukaryota</taxon>
        <taxon>Fungi</taxon>
        <taxon>Dikarya</taxon>
        <taxon>Ascomycota</taxon>
        <taxon>Pezizomycotina</taxon>
        <taxon>Dothideomycetes</taxon>
        <taxon>Pleosporomycetidae</taxon>
        <taxon>Pleosporales</taxon>
        <taxon>Pleosporales incertae sedis</taxon>
        <taxon>Massariosphaeria</taxon>
    </lineage>
</organism>
<dbReference type="PANTHER" id="PTHR42354:SF1">
    <property type="entry name" value="C2H2-TYPE DOMAIN-CONTAINING PROTEIN"/>
    <property type="match status" value="1"/>
</dbReference>
<evidence type="ECO:0008006" key="3">
    <source>
        <dbReference type="Google" id="ProtNLM"/>
    </source>
</evidence>
<dbReference type="PANTHER" id="PTHR42354">
    <property type="entry name" value="C2H2-TYPE DOMAIN-CONTAINING PROTEIN"/>
    <property type="match status" value="1"/>
</dbReference>
<evidence type="ECO:0000313" key="2">
    <source>
        <dbReference type="Proteomes" id="UP000481861"/>
    </source>
</evidence>
<comment type="caution">
    <text evidence="1">The sequence shown here is derived from an EMBL/GenBank/DDBJ whole genome shotgun (WGS) entry which is preliminary data.</text>
</comment>
<sequence length="323" mass="37326">MSSSWEKSHYATFTLWDIDREFQNAHEAYEQYLSRDRKGRSFSSWRCFGRTGQDDVLAKALSLGRNLQNLLDSGKEEFGSKFERGDSICHATLSAQLLRVQHEINVPLLDCMLSRIPMKIPYDDILTTAKSVRRACLYALRDQYARFQAARIAPFLPPPRFSVKFCLFALQLQKDYRKTRARSFPAKKVRPNDRHDEREICPHCSTQISVSAHSGLPDYRRLLFESHIVCAPSDPRDTATFACTSCYKTFDDSYAFLDHVFQKEIGSDRSCQKRWSRQWTVSAVYSKSETDLLDKCLRNCLNRELTRAKTLSMVRSEGKEVGL</sequence>
<proteinExistence type="predicted"/>
<name>A0A7C8M0L4_9PLEO</name>
<dbReference type="AlphaFoldDB" id="A0A7C8M0L4"/>
<dbReference type="OrthoDB" id="3724701at2759"/>
<gene>
    <name evidence="1" type="ORF">BDV95DRAFT_505474</name>
</gene>
<evidence type="ECO:0000313" key="1">
    <source>
        <dbReference type="EMBL" id="KAF2866180.1"/>
    </source>
</evidence>
<dbReference type="Proteomes" id="UP000481861">
    <property type="component" value="Unassembled WGS sequence"/>
</dbReference>